<proteinExistence type="predicted"/>
<protein>
    <recommendedName>
        <fullName evidence="4">Reverse transcriptase domain-containing protein</fullName>
    </recommendedName>
</protein>
<dbReference type="EMBL" id="BKCJ010000182">
    <property type="protein sequence ID" value="GEU30723.1"/>
    <property type="molecule type" value="Genomic_DNA"/>
</dbReference>
<dbReference type="AlphaFoldDB" id="A0A6L2J141"/>
<reference evidence="3" key="1">
    <citation type="journal article" date="2019" name="Sci. Rep.">
        <title>Draft genome of Tanacetum cinerariifolium, the natural source of mosquito coil.</title>
        <authorList>
            <person name="Yamashiro T."/>
            <person name="Shiraishi A."/>
            <person name="Satake H."/>
            <person name="Nakayama K."/>
        </authorList>
    </citation>
    <scope>NUCLEOTIDE SEQUENCE</scope>
</reference>
<sequence>MIHQVFIVVITHAQPEDSNELFQKLLEDLKELAEYVNSPSRDHPTLFDDNEEHSVQNKEYLENSSNEIAASNSNQEKEGPSQDSNIRQLIREECSIEVYEEQRQNMENTILELVEICRQKELYCMHDNVDDLIESALNSKLISINSQRLNKEKRKSRMSWSNRDDDDFEDIEYVEASLPDPEIVSVEEENGVEEEEVDLEDVFQIQDVILREKLLSINRLIDNIESLNENPTPDQTRSGNTTTHADNSLLEYDSFCFEIEPDQERLINVVKKDISDDLTNDPLFEEVDLFITFDNSIPSGIKNFAYDSEGDICFLEALLIDDFIPFPNNESSESDFDNPSFLRPLSEPPDAEFDSKEEISVVINTIDELECLDQRDEFDVSINEDDDYSSFMFSFLLSAESKDTIFDPGVFV</sequence>
<accession>A0A6L2J141</accession>
<comment type="caution">
    <text evidence="3">The sequence shown here is derived from an EMBL/GenBank/DDBJ whole genome shotgun (WGS) entry which is preliminary data.</text>
</comment>
<feature type="coiled-coil region" evidence="1">
    <location>
        <begin position="89"/>
        <end position="116"/>
    </location>
</feature>
<keyword evidence="1" id="KW-0175">Coiled coil</keyword>
<evidence type="ECO:0008006" key="4">
    <source>
        <dbReference type="Google" id="ProtNLM"/>
    </source>
</evidence>
<gene>
    <name evidence="3" type="ORF">Tci_002701</name>
</gene>
<evidence type="ECO:0000256" key="1">
    <source>
        <dbReference type="SAM" id="Coils"/>
    </source>
</evidence>
<organism evidence="3">
    <name type="scientific">Tanacetum cinerariifolium</name>
    <name type="common">Dalmatian daisy</name>
    <name type="synonym">Chrysanthemum cinerariifolium</name>
    <dbReference type="NCBI Taxonomy" id="118510"/>
    <lineage>
        <taxon>Eukaryota</taxon>
        <taxon>Viridiplantae</taxon>
        <taxon>Streptophyta</taxon>
        <taxon>Embryophyta</taxon>
        <taxon>Tracheophyta</taxon>
        <taxon>Spermatophyta</taxon>
        <taxon>Magnoliopsida</taxon>
        <taxon>eudicotyledons</taxon>
        <taxon>Gunneridae</taxon>
        <taxon>Pentapetalae</taxon>
        <taxon>asterids</taxon>
        <taxon>campanulids</taxon>
        <taxon>Asterales</taxon>
        <taxon>Asteraceae</taxon>
        <taxon>Asteroideae</taxon>
        <taxon>Anthemideae</taxon>
        <taxon>Anthemidinae</taxon>
        <taxon>Tanacetum</taxon>
    </lineage>
</organism>
<evidence type="ECO:0000256" key="2">
    <source>
        <dbReference type="SAM" id="MobiDB-lite"/>
    </source>
</evidence>
<feature type="region of interest" description="Disordered" evidence="2">
    <location>
        <begin position="226"/>
        <end position="245"/>
    </location>
</feature>
<evidence type="ECO:0000313" key="3">
    <source>
        <dbReference type="EMBL" id="GEU30723.1"/>
    </source>
</evidence>
<name>A0A6L2J141_TANCI</name>